<gene>
    <name evidence="1" type="ORF">GPUH_LOCUS21643</name>
</gene>
<sequence>MLKVDKTERLSDSLDGSKRGIIVWMSGSGANLFSDSEKEENCEQCLLMTGQLSNVSSSGGVCPVVSVWKIQGGYGGGGASCGPGGGGGAGGEGGQKYHGSGGKSFAQYKHAIITAGINNGNGYVLIYPCRLQCSSNATCRFRLDTADEVVSYCVCPDGREIGEFQDCTLGAFQD</sequence>
<dbReference type="EMBL" id="UYRT01093124">
    <property type="protein sequence ID" value="VDN38662.1"/>
    <property type="molecule type" value="Genomic_DNA"/>
</dbReference>
<accession>A0A3P7R3X3</accession>
<reference evidence="1 2" key="1">
    <citation type="submission" date="2018-11" db="EMBL/GenBank/DDBJ databases">
        <authorList>
            <consortium name="Pathogen Informatics"/>
        </authorList>
    </citation>
    <scope>NUCLEOTIDE SEQUENCE [LARGE SCALE GENOMIC DNA]</scope>
</reference>
<protein>
    <submittedName>
        <fullName evidence="1">Uncharacterized protein</fullName>
    </submittedName>
</protein>
<proteinExistence type="predicted"/>
<dbReference type="AlphaFoldDB" id="A0A3P7R3X3"/>
<keyword evidence="2" id="KW-1185">Reference proteome</keyword>
<dbReference type="OrthoDB" id="5899509at2759"/>
<name>A0A3P7R3X3_9BILA</name>
<evidence type="ECO:0000313" key="1">
    <source>
        <dbReference type="EMBL" id="VDN38662.1"/>
    </source>
</evidence>
<evidence type="ECO:0000313" key="2">
    <source>
        <dbReference type="Proteomes" id="UP000271098"/>
    </source>
</evidence>
<dbReference type="Proteomes" id="UP000271098">
    <property type="component" value="Unassembled WGS sequence"/>
</dbReference>
<organism evidence="1 2">
    <name type="scientific">Gongylonema pulchrum</name>
    <dbReference type="NCBI Taxonomy" id="637853"/>
    <lineage>
        <taxon>Eukaryota</taxon>
        <taxon>Metazoa</taxon>
        <taxon>Ecdysozoa</taxon>
        <taxon>Nematoda</taxon>
        <taxon>Chromadorea</taxon>
        <taxon>Rhabditida</taxon>
        <taxon>Spirurina</taxon>
        <taxon>Spiruromorpha</taxon>
        <taxon>Spiruroidea</taxon>
        <taxon>Gongylonematidae</taxon>
        <taxon>Gongylonema</taxon>
    </lineage>
</organism>